<dbReference type="Proteomes" id="UP000492821">
    <property type="component" value="Unassembled WGS sequence"/>
</dbReference>
<reference evidence="2" key="2">
    <citation type="submission" date="2020-10" db="UniProtKB">
        <authorList>
            <consortium name="WormBaseParasite"/>
        </authorList>
    </citation>
    <scope>IDENTIFICATION</scope>
</reference>
<dbReference type="WBParaSite" id="Pan_g12443.t1">
    <property type="protein sequence ID" value="Pan_g12443.t1"/>
    <property type="gene ID" value="Pan_g12443"/>
</dbReference>
<organism evidence="1 2">
    <name type="scientific">Panagrellus redivivus</name>
    <name type="common">Microworm</name>
    <dbReference type="NCBI Taxonomy" id="6233"/>
    <lineage>
        <taxon>Eukaryota</taxon>
        <taxon>Metazoa</taxon>
        <taxon>Ecdysozoa</taxon>
        <taxon>Nematoda</taxon>
        <taxon>Chromadorea</taxon>
        <taxon>Rhabditida</taxon>
        <taxon>Tylenchina</taxon>
        <taxon>Panagrolaimomorpha</taxon>
        <taxon>Panagrolaimoidea</taxon>
        <taxon>Panagrolaimidae</taxon>
        <taxon>Panagrellus</taxon>
    </lineage>
</organism>
<sequence length="136" mass="15260">MCNGLTAPWRRQMQLNGKEKTTTISCEEWKSVSVPVVVNRSRRGDKGLCQFRSGGDIGMEEAGDRWNGDAINLIRRQAKREERSPAWRQTRVSPLTAMASLAAQLQPEDPCKQKCVVSGPIALIHNTLVYECARDF</sequence>
<proteinExistence type="predicted"/>
<accession>A0A7E4USX1</accession>
<evidence type="ECO:0000313" key="1">
    <source>
        <dbReference type="Proteomes" id="UP000492821"/>
    </source>
</evidence>
<name>A0A7E4USX1_PANRE</name>
<evidence type="ECO:0000313" key="2">
    <source>
        <dbReference type="WBParaSite" id="Pan_g12443.t1"/>
    </source>
</evidence>
<reference evidence="1" key="1">
    <citation type="journal article" date="2013" name="Genetics">
        <title>The draft genome and transcriptome of Panagrellus redivivus are shaped by the harsh demands of a free-living lifestyle.</title>
        <authorList>
            <person name="Srinivasan J."/>
            <person name="Dillman A.R."/>
            <person name="Macchietto M.G."/>
            <person name="Heikkinen L."/>
            <person name="Lakso M."/>
            <person name="Fracchia K.M."/>
            <person name="Antoshechkin I."/>
            <person name="Mortazavi A."/>
            <person name="Wong G."/>
            <person name="Sternberg P.W."/>
        </authorList>
    </citation>
    <scope>NUCLEOTIDE SEQUENCE [LARGE SCALE GENOMIC DNA]</scope>
    <source>
        <strain evidence="1">MT8872</strain>
    </source>
</reference>
<protein>
    <submittedName>
        <fullName evidence="2">Uncharacterized protein</fullName>
    </submittedName>
</protein>
<dbReference type="AlphaFoldDB" id="A0A7E4USX1"/>
<keyword evidence="1" id="KW-1185">Reference proteome</keyword>